<feature type="transmembrane region" description="Helical" evidence="1">
    <location>
        <begin position="454"/>
        <end position="471"/>
    </location>
</feature>
<organism evidence="2 3">
    <name type="scientific">Fulvitalea axinellae</name>
    <dbReference type="NCBI Taxonomy" id="1182444"/>
    <lineage>
        <taxon>Bacteria</taxon>
        <taxon>Pseudomonadati</taxon>
        <taxon>Bacteroidota</taxon>
        <taxon>Cytophagia</taxon>
        <taxon>Cytophagales</taxon>
        <taxon>Persicobacteraceae</taxon>
        <taxon>Fulvitalea</taxon>
    </lineage>
</organism>
<sequence>MRNFIGYFVKYPIVSNLLILSIIAFGYLSMGKVRSTLVPLVDSNMVIITVQYPGASPEEVEKGITQKIENELRGINGIEKFTSSSKENSARIVVELKMETDLNAALQEVKNAVDGINSFPAEMEPPVVEKRLFATKAVTYALNGDLPLTELKALAQKIEDDLRLEAGVTELDIRGFPKEEIQIALKEEDMRRFGITFQEISEAVRKNNIDLTGGALRGPDEELAIRTKQKGYFAKDLRDIIIRTNETGAKVRLADVARITDRWEESPNRLYVDGKPAVEIQVNFSPTEDLIVISENTRTYFDEFNKKNITAKATLIRDRSEQISVMQDVLLNSGVIGIALVLLFLSLFINPRLSFWVAFSIPLCFMGMFIVAYLADITLNKMSLFGLIIVIGILVDDGVVICESIYQEYEKGKSKYQAAIDGTLNVFPSVFSGVLTTMVAFSTFFFLGGKFGTMFFELGIVVVATLGFSLLEGVSTLPAHIANSKALATARKDKKLSIGEKFLTTIRERYFMAFLKKSTEYRALTLMFPLALGLLTYGAIQGDVIRIGDTNVDDNSEAVVTLKMPAGTPEVETLQWLNHIERQAIETGKYFDDLYPGEEPQTITFITKSISSADQGEIKVSLIGSNKRSFSSEDFANELRNSVGNIPTAEKLEYVQESKFGKPISTYLVGDDLDELKDAKLWLKDKLSELSDLKNVNDDDVEGMREVKITLKEQAHPLGINLDDVVSQVRQGFYGQEVQRLTRGRDEVKIMVRYDQKERSTLGQLENMRVRLNGGLEVPLRLVADLSFERNVTVINHLNGKRQINVEADLANTSVSMSAVKREINKKIIPEMLDRFPDITVGAGGRSERMKSTYESMETVVPMVMIVIIGIIILTFRSLSQTFLVISLIPTSMIGAAWGHWFHGYSIDMPSYLGMVALIGVLINDSIVLIDAFNKNIRKGTDFRNALTEAIRSRFRPILLTTLTTCAGLFPIIISSSPETQFVVPMGISLFYGLLFATILTLIVLPSMMLTANEAKRFFKWVWTGEKQSAESVEPATKDELVNLEA</sequence>
<feature type="transmembrane region" description="Helical" evidence="1">
    <location>
        <begin position="859"/>
        <end position="876"/>
    </location>
</feature>
<dbReference type="Pfam" id="PF00873">
    <property type="entry name" value="ACR_tran"/>
    <property type="match status" value="1"/>
</dbReference>
<dbReference type="SUPFAM" id="SSF82693">
    <property type="entry name" value="Multidrug efflux transporter AcrB pore domain, PN1, PN2, PC1 and PC2 subdomains"/>
    <property type="match status" value="2"/>
</dbReference>
<dbReference type="AlphaFoldDB" id="A0AAU9D1B4"/>
<evidence type="ECO:0000313" key="3">
    <source>
        <dbReference type="Proteomes" id="UP001348817"/>
    </source>
</evidence>
<dbReference type="EMBL" id="AP025315">
    <property type="protein sequence ID" value="BDD11467.1"/>
    <property type="molecule type" value="Genomic_DNA"/>
</dbReference>
<dbReference type="Gene3D" id="1.20.1640.10">
    <property type="entry name" value="Multidrug efflux transporter AcrB transmembrane domain"/>
    <property type="match status" value="2"/>
</dbReference>
<dbReference type="Proteomes" id="UP001348817">
    <property type="component" value="Plasmid pFA1"/>
</dbReference>
<geneLocation type="plasmid" evidence="2 3">
    <name>pFA1</name>
</geneLocation>
<dbReference type="SUPFAM" id="SSF82714">
    <property type="entry name" value="Multidrug efflux transporter AcrB TolC docking domain, DN and DC subdomains"/>
    <property type="match status" value="2"/>
</dbReference>
<dbReference type="PANTHER" id="PTHR32063:SF33">
    <property type="entry name" value="RND SUPERFAMILY EFFLUX PUMP PERMEASE COMPONENT"/>
    <property type="match status" value="1"/>
</dbReference>
<dbReference type="KEGG" id="fax:FUAX_38990"/>
<evidence type="ECO:0000256" key="1">
    <source>
        <dbReference type="SAM" id="Phobius"/>
    </source>
</evidence>
<dbReference type="Gene3D" id="3.30.2090.10">
    <property type="entry name" value="Multidrug efflux transporter AcrB TolC docking domain, DN and DC subdomains"/>
    <property type="match status" value="2"/>
</dbReference>
<dbReference type="PRINTS" id="PR00702">
    <property type="entry name" value="ACRIFLAVINRP"/>
</dbReference>
<gene>
    <name evidence="2" type="ORF">FUAX_38990</name>
</gene>
<protein>
    <submittedName>
        <fullName evidence="2">Multidrug transporter AcrB</fullName>
    </submittedName>
</protein>
<dbReference type="InterPro" id="IPR001036">
    <property type="entry name" value="Acrflvin-R"/>
</dbReference>
<dbReference type="GO" id="GO:0005886">
    <property type="term" value="C:plasma membrane"/>
    <property type="evidence" value="ECO:0007669"/>
    <property type="project" value="TreeGrafter"/>
</dbReference>
<evidence type="ECO:0000313" key="2">
    <source>
        <dbReference type="EMBL" id="BDD11467.1"/>
    </source>
</evidence>
<proteinExistence type="predicted"/>
<feature type="transmembrane region" description="Helical" evidence="1">
    <location>
        <begin position="426"/>
        <end position="447"/>
    </location>
</feature>
<keyword evidence="1" id="KW-1133">Transmembrane helix</keyword>
<feature type="transmembrane region" description="Helical" evidence="1">
    <location>
        <begin position="12"/>
        <end position="30"/>
    </location>
</feature>
<keyword evidence="1" id="KW-0812">Transmembrane</keyword>
<dbReference type="SUPFAM" id="SSF82866">
    <property type="entry name" value="Multidrug efflux transporter AcrB transmembrane domain"/>
    <property type="match status" value="2"/>
</dbReference>
<keyword evidence="3" id="KW-1185">Reference proteome</keyword>
<feature type="transmembrane region" description="Helical" evidence="1">
    <location>
        <begin position="355"/>
        <end position="375"/>
    </location>
</feature>
<feature type="transmembrane region" description="Helical" evidence="1">
    <location>
        <begin position="913"/>
        <end position="934"/>
    </location>
</feature>
<dbReference type="InterPro" id="IPR027463">
    <property type="entry name" value="AcrB_DN_DC_subdom"/>
</dbReference>
<feature type="transmembrane region" description="Helical" evidence="1">
    <location>
        <begin position="382"/>
        <end position="406"/>
    </location>
</feature>
<dbReference type="GO" id="GO:0042910">
    <property type="term" value="F:xenobiotic transmembrane transporter activity"/>
    <property type="evidence" value="ECO:0007669"/>
    <property type="project" value="TreeGrafter"/>
</dbReference>
<keyword evidence="2" id="KW-0614">Plasmid</keyword>
<accession>A0AAU9D1B4</accession>
<dbReference type="RefSeq" id="WP_338394961.1">
    <property type="nucleotide sequence ID" value="NZ_AP025315.1"/>
</dbReference>
<keyword evidence="1" id="KW-0472">Membrane</keyword>
<dbReference type="PANTHER" id="PTHR32063">
    <property type="match status" value="1"/>
</dbReference>
<feature type="transmembrane region" description="Helical" evidence="1">
    <location>
        <begin position="986"/>
        <end position="1010"/>
    </location>
</feature>
<feature type="transmembrane region" description="Helical" evidence="1">
    <location>
        <begin position="955"/>
        <end position="974"/>
    </location>
</feature>
<reference evidence="2 3" key="1">
    <citation type="submission" date="2021-12" db="EMBL/GenBank/DDBJ databases">
        <title>Genome sequencing of bacteria with rrn-lacking chromosome and rrn-plasmid.</title>
        <authorList>
            <person name="Anda M."/>
            <person name="Iwasaki W."/>
        </authorList>
    </citation>
    <scope>NUCLEOTIDE SEQUENCE [LARGE SCALE GENOMIC DNA]</scope>
    <source>
        <strain evidence="2 3">DSM 100852</strain>
        <plasmid evidence="2 3">pFA1</plasmid>
    </source>
</reference>
<dbReference type="Gene3D" id="3.30.70.1430">
    <property type="entry name" value="Multidrug efflux transporter AcrB pore domain"/>
    <property type="match status" value="2"/>
</dbReference>
<dbReference type="Gene3D" id="3.30.70.1320">
    <property type="entry name" value="Multidrug efflux transporter AcrB pore domain like"/>
    <property type="match status" value="1"/>
</dbReference>
<feature type="transmembrane region" description="Helical" evidence="1">
    <location>
        <begin position="883"/>
        <end position="901"/>
    </location>
</feature>
<feature type="transmembrane region" description="Helical" evidence="1">
    <location>
        <begin position="329"/>
        <end position="349"/>
    </location>
</feature>
<name>A0AAU9D1B4_9BACT</name>
<dbReference type="Gene3D" id="3.30.70.1440">
    <property type="entry name" value="Multidrug efflux transporter AcrB pore domain"/>
    <property type="match status" value="1"/>
</dbReference>